<comment type="caution">
    <text evidence="20">The sequence shown here is derived from an EMBL/GenBank/DDBJ whole genome shotgun (WGS) entry which is preliminary data.</text>
</comment>
<proteinExistence type="inferred from homology"/>
<keyword evidence="10" id="KW-0249">Electron transport</keyword>
<dbReference type="PANTHER" id="PTHR22888:SF9">
    <property type="entry name" value="CYTOCHROME C OXIDASE SUBUNIT 2"/>
    <property type="match status" value="1"/>
</dbReference>
<evidence type="ECO:0000256" key="2">
    <source>
        <dbReference type="ARBA" id="ARBA00004418"/>
    </source>
</evidence>
<dbReference type="GO" id="GO:0004129">
    <property type="term" value="F:cytochrome-c oxidase activity"/>
    <property type="evidence" value="ECO:0007669"/>
    <property type="project" value="UniProtKB-EC"/>
</dbReference>
<sequence>MALALALVLIVVAALVFHYVSPWWLTPIASNWQAMDDALMLTLVITGVAFVVIHLFVAYAVVRFRHREGQRASAEHGNKKLEWWLIGGTTLGIIALLAPGLSVYAKLIDPPKDALVFEVMGQQWNWHYRLPGKDGKLGRTEVRFMTAANPFGINPEDPNGQDDLLVDGQEIHLPLNKPAKALLRAQDVLHDFYVPQFRTRMNMVPGIVTTFWFTPTQVGKFEVLCAQLCGMGHSNMRSQVVVEDETAWQVWLTKQPTFGGGTPAGVGGPAEPGKMGRLLAQSKGCVACHSVDGTQSVGPGWKGLFGKTETLEGGKTVAVDEAYLKEAIATPQASLVKGFPPVMPPSQLSDAELAALIDYIKTIR</sequence>
<evidence type="ECO:0000256" key="15">
    <source>
        <dbReference type="ARBA" id="ARBA00047816"/>
    </source>
</evidence>
<evidence type="ECO:0000256" key="11">
    <source>
        <dbReference type="ARBA" id="ARBA00022989"/>
    </source>
</evidence>
<dbReference type="PROSITE" id="PS51007">
    <property type="entry name" value="CYTC"/>
    <property type="match status" value="1"/>
</dbReference>
<evidence type="ECO:0000256" key="6">
    <source>
        <dbReference type="ARBA" id="ARBA00022617"/>
    </source>
</evidence>
<evidence type="ECO:0000256" key="10">
    <source>
        <dbReference type="ARBA" id="ARBA00022982"/>
    </source>
</evidence>
<gene>
    <name evidence="20" type="ORF">FHS03_004698</name>
</gene>
<evidence type="ECO:0000256" key="8">
    <source>
        <dbReference type="ARBA" id="ARBA00022723"/>
    </source>
</evidence>
<protein>
    <recommendedName>
        <fullName evidence="4">cytochrome-c oxidase</fullName>
        <ecNumber evidence="4">7.1.1.9</ecNumber>
    </recommendedName>
</protein>
<dbReference type="InterPro" id="IPR009056">
    <property type="entry name" value="Cyt_c-like_dom"/>
</dbReference>
<keyword evidence="12 16" id="KW-0408">Iron</keyword>
<dbReference type="RefSeq" id="WP_183443322.1">
    <property type="nucleotide sequence ID" value="NZ_JACHXD010000018.1"/>
</dbReference>
<dbReference type="Gene3D" id="2.60.40.420">
    <property type="entry name" value="Cupredoxins - blue copper proteins"/>
    <property type="match status" value="1"/>
</dbReference>
<evidence type="ECO:0000256" key="9">
    <source>
        <dbReference type="ARBA" id="ARBA00022967"/>
    </source>
</evidence>
<keyword evidence="13" id="KW-0186">Copper</keyword>
<dbReference type="InterPro" id="IPR036909">
    <property type="entry name" value="Cyt_c-like_dom_sf"/>
</dbReference>
<comment type="catalytic activity">
    <reaction evidence="15">
        <text>4 Fe(II)-[cytochrome c] + O2 + 8 H(+)(in) = 4 Fe(III)-[cytochrome c] + 2 H2O + 4 H(+)(out)</text>
        <dbReference type="Rhea" id="RHEA:11436"/>
        <dbReference type="Rhea" id="RHEA-COMP:10350"/>
        <dbReference type="Rhea" id="RHEA-COMP:14399"/>
        <dbReference type="ChEBI" id="CHEBI:15377"/>
        <dbReference type="ChEBI" id="CHEBI:15378"/>
        <dbReference type="ChEBI" id="CHEBI:15379"/>
        <dbReference type="ChEBI" id="CHEBI:29033"/>
        <dbReference type="ChEBI" id="CHEBI:29034"/>
        <dbReference type="EC" id="7.1.1.9"/>
    </reaction>
</comment>
<feature type="transmembrane region" description="Helical" evidence="17">
    <location>
        <begin position="83"/>
        <end position="105"/>
    </location>
</feature>
<dbReference type="GO" id="GO:0020037">
    <property type="term" value="F:heme binding"/>
    <property type="evidence" value="ECO:0007669"/>
    <property type="project" value="InterPro"/>
</dbReference>
<evidence type="ECO:0000259" key="19">
    <source>
        <dbReference type="PROSITE" id="PS51007"/>
    </source>
</evidence>
<evidence type="ECO:0000256" key="3">
    <source>
        <dbReference type="ARBA" id="ARBA00007866"/>
    </source>
</evidence>
<dbReference type="Gene3D" id="1.10.287.90">
    <property type="match status" value="1"/>
</dbReference>
<dbReference type="GO" id="GO:0042773">
    <property type="term" value="P:ATP synthesis coupled electron transport"/>
    <property type="evidence" value="ECO:0007669"/>
    <property type="project" value="TreeGrafter"/>
</dbReference>
<dbReference type="PROSITE" id="PS50857">
    <property type="entry name" value="COX2_CUA"/>
    <property type="match status" value="1"/>
</dbReference>
<accession>A0A7W5BG34</accession>
<dbReference type="Proteomes" id="UP000541535">
    <property type="component" value="Unassembled WGS sequence"/>
</dbReference>
<evidence type="ECO:0000313" key="21">
    <source>
        <dbReference type="Proteomes" id="UP000541535"/>
    </source>
</evidence>
<dbReference type="PANTHER" id="PTHR22888">
    <property type="entry name" value="CYTOCHROME C OXIDASE, SUBUNIT II"/>
    <property type="match status" value="1"/>
</dbReference>
<dbReference type="GO" id="GO:0005507">
    <property type="term" value="F:copper ion binding"/>
    <property type="evidence" value="ECO:0007669"/>
    <property type="project" value="InterPro"/>
</dbReference>
<evidence type="ECO:0000259" key="18">
    <source>
        <dbReference type="PROSITE" id="PS50857"/>
    </source>
</evidence>
<comment type="subcellular location">
    <subcellularLocation>
        <location evidence="1">Membrane</location>
        <topology evidence="1">Multi-pass membrane protein</topology>
    </subcellularLocation>
    <subcellularLocation>
        <location evidence="2">Periplasm</location>
    </subcellularLocation>
</comment>
<dbReference type="GO" id="GO:0016020">
    <property type="term" value="C:membrane"/>
    <property type="evidence" value="ECO:0007669"/>
    <property type="project" value="UniProtKB-SubCell"/>
</dbReference>
<keyword evidence="7 17" id="KW-0812">Transmembrane</keyword>
<evidence type="ECO:0000256" key="1">
    <source>
        <dbReference type="ARBA" id="ARBA00004141"/>
    </source>
</evidence>
<dbReference type="EMBL" id="JACHXD010000018">
    <property type="protein sequence ID" value="MBB3121620.1"/>
    <property type="molecule type" value="Genomic_DNA"/>
</dbReference>
<dbReference type="PROSITE" id="PS00078">
    <property type="entry name" value="COX2"/>
    <property type="match status" value="1"/>
</dbReference>
<dbReference type="InterPro" id="IPR008972">
    <property type="entry name" value="Cupredoxin"/>
</dbReference>
<evidence type="ECO:0000256" key="17">
    <source>
        <dbReference type="SAM" id="Phobius"/>
    </source>
</evidence>
<dbReference type="EC" id="7.1.1.9" evidence="4"/>
<dbReference type="Pfam" id="PF00116">
    <property type="entry name" value="COX2"/>
    <property type="match status" value="1"/>
</dbReference>
<dbReference type="SUPFAM" id="SSF46626">
    <property type="entry name" value="Cytochrome c"/>
    <property type="match status" value="1"/>
</dbReference>
<evidence type="ECO:0000313" key="20">
    <source>
        <dbReference type="EMBL" id="MBB3121620.1"/>
    </source>
</evidence>
<keyword evidence="8 16" id="KW-0479">Metal-binding</keyword>
<dbReference type="InterPro" id="IPR001505">
    <property type="entry name" value="Copper_CuA"/>
</dbReference>
<dbReference type="Gene3D" id="1.10.760.10">
    <property type="entry name" value="Cytochrome c-like domain"/>
    <property type="match status" value="1"/>
</dbReference>
<evidence type="ECO:0000256" key="14">
    <source>
        <dbReference type="ARBA" id="ARBA00023136"/>
    </source>
</evidence>
<evidence type="ECO:0000256" key="7">
    <source>
        <dbReference type="ARBA" id="ARBA00022692"/>
    </source>
</evidence>
<dbReference type="AlphaFoldDB" id="A0A7W5BG34"/>
<dbReference type="InterPro" id="IPR036257">
    <property type="entry name" value="Cyt_c_oxidase_su2_TM_sf"/>
</dbReference>
<feature type="transmembrane region" description="Helical" evidence="17">
    <location>
        <begin position="38"/>
        <end position="62"/>
    </location>
</feature>
<dbReference type="CDD" id="cd13919">
    <property type="entry name" value="CuRO_HCO_II_like_5"/>
    <property type="match status" value="1"/>
</dbReference>
<keyword evidence="14 17" id="KW-0472">Membrane</keyword>
<name>A0A7W5BG34_9BURK</name>
<feature type="domain" description="Cytochrome oxidase subunit II copper A binding" evidence="18">
    <location>
        <begin position="112"/>
        <end position="254"/>
    </location>
</feature>
<dbReference type="GO" id="GO:0042597">
    <property type="term" value="C:periplasmic space"/>
    <property type="evidence" value="ECO:0007669"/>
    <property type="project" value="UniProtKB-SubCell"/>
</dbReference>
<keyword evidence="6 16" id="KW-0349">Heme</keyword>
<comment type="similarity">
    <text evidence="3">Belongs to the cytochrome c oxidase subunit 2 family.</text>
</comment>
<evidence type="ECO:0000256" key="16">
    <source>
        <dbReference type="PROSITE-ProRule" id="PRU00433"/>
    </source>
</evidence>
<evidence type="ECO:0000256" key="4">
    <source>
        <dbReference type="ARBA" id="ARBA00012949"/>
    </source>
</evidence>
<keyword evidence="5" id="KW-0813">Transport</keyword>
<evidence type="ECO:0000256" key="13">
    <source>
        <dbReference type="ARBA" id="ARBA00023008"/>
    </source>
</evidence>
<keyword evidence="11 17" id="KW-1133">Transmembrane helix</keyword>
<keyword evidence="9" id="KW-1278">Translocase</keyword>
<dbReference type="InterPro" id="IPR002429">
    <property type="entry name" value="CcO_II-like_C"/>
</dbReference>
<organism evidence="20 21">
    <name type="scientific">Pseudoduganella violacea</name>
    <dbReference type="NCBI Taxonomy" id="1715466"/>
    <lineage>
        <taxon>Bacteria</taxon>
        <taxon>Pseudomonadati</taxon>
        <taxon>Pseudomonadota</taxon>
        <taxon>Betaproteobacteria</taxon>
        <taxon>Burkholderiales</taxon>
        <taxon>Oxalobacteraceae</taxon>
        <taxon>Telluria group</taxon>
        <taxon>Pseudoduganella</taxon>
    </lineage>
</organism>
<dbReference type="Pfam" id="PF00034">
    <property type="entry name" value="Cytochrom_C"/>
    <property type="match status" value="1"/>
</dbReference>
<reference evidence="20 21" key="1">
    <citation type="submission" date="2020-08" db="EMBL/GenBank/DDBJ databases">
        <title>Genomic Encyclopedia of Type Strains, Phase III (KMG-III): the genomes of soil and plant-associated and newly described type strains.</title>
        <authorList>
            <person name="Whitman W."/>
        </authorList>
    </citation>
    <scope>NUCLEOTIDE SEQUENCE [LARGE SCALE GENOMIC DNA]</scope>
    <source>
        <strain evidence="20 21">CECT 8897</strain>
    </source>
</reference>
<keyword evidence="21" id="KW-1185">Reference proteome</keyword>
<feature type="domain" description="Cytochrome c" evidence="19">
    <location>
        <begin position="268"/>
        <end position="364"/>
    </location>
</feature>
<dbReference type="SUPFAM" id="SSF49503">
    <property type="entry name" value="Cupredoxins"/>
    <property type="match status" value="1"/>
</dbReference>
<dbReference type="InterPro" id="IPR045187">
    <property type="entry name" value="CcO_II"/>
</dbReference>
<evidence type="ECO:0000256" key="12">
    <source>
        <dbReference type="ARBA" id="ARBA00023004"/>
    </source>
</evidence>
<evidence type="ECO:0000256" key="5">
    <source>
        <dbReference type="ARBA" id="ARBA00022448"/>
    </source>
</evidence>